<comment type="caution">
    <text evidence="1">The sequence shown here is derived from an EMBL/GenBank/DDBJ whole genome shotgun (WGS) entry which is preliminary data.</text>
</comment>
<protein>
    <submittedName>
        <fullName evidence="1">Uncharacterized protein</fullName>
    </submittedName>
</protein>
<dbReference type="AlphaFoldDB" id="A0AAN5I321"/>
<feature type="non-terminal residue" evidence="1">
    <location>
        <position position="1"/>
    </location>
</feature>
<evidence type="ECO:0000313" key="2">
    <source>
        <dbReference type="Proteomes" id="UP001328107"/>
    </source>
</evidence>
<dbReference type="EMBL" id="BTRK01000004">
    <property type="protein sequence ID" value="GMR50202.1"/>
    <property type="molecule type" value="Genomic_DNA"/>
</dbReference>
<feature type="non-terminal residue" evidence="1">
    <location>
        <position position="111"/>
    </location>
</feature>
<dbReference type="Proteomes" id="UP001328107">
    <property type="component" value="Unassembled WGS sequence"/>
</dbReference>
<accession>A0AAN5I321</accession>
<evidence type="ECO:0000313" key="1">
    <source>
        <dbReference type="EMBL" id="GMR50202.1"/>
    </source>
</evidence>
<gene>
    <name evidence="1" type="ORF">PMAYCL1PPCAC_20397</name>
</gene>
<keyword evidence="2" id="KW-1185">Reference proteome</keyword>
<organism evidence="1 2">
    <name type="scientific">Pristionchus mayeri</name>
    <dbReference type="NCBI Taxonomy" id="1317129"/>
    <lineage>
        <taxon>Eukaryota</taxon>
        <taxon>Metazoa</taxon>
        <taxon>Ecdysozoa</taxon>
        <taxon>Nematoda</taxon>
        <taxon>Chromadorea</taxon>
        <taxon>Rhabditida</taxon>
        <taxon>Rhabditina</taxon>
        <taxon>Diplogasteromorpha</taxon>
        <taxon>Diplogasteroidea</taxon>
        <taxon>Neodiplogasteridae</taxon>
        <taxon>Pristionchus</taxon>
    </lineage>
</organism>
<reference evidence="2" key="1">
    <citation type="submission" date="2022-10" db="EMBL/GenBank/DDBJ databases">
        <title>Genome assembly of Pristionchus species.</title>
        <authorList>
            <person name="Yoshida K."/>
            <person name="Sommer R.J."/>
        </authorList>
    </citation>
    <scope>NUCLEOTIDE SEQUENCE [LARGE SCALE GENOMIC DNA]</scope>
    <source>
        <strain evidence="2">RS5460</strain>
    </source>
</reference>
<sequence>FKAGLALLCECGHECLSHEHSVKCNLANFTVIRKRVGPIRRIDDAKETPKCLLCDTIFPSTIIGYVEHLKLHHKSTLKENEKFLKCACSFEVTSRNSLSKHNKKVNTLLFS</sequence>
<name>A0AAN5I321_9BILA</name>
<proteinExistence type="predicted"/>